<keyword evidence="4" id="KW-1133">Transmembrane helix</keyword>
<organism evidence="5">
    <name type="scientific">Oceaniferula spumae</name>
    <dbReference type="NCBI Taxonomy" id="2979115"/>
    <lineage>
        <taxon>Bacteria</taxon>
        <taxon>Pseudomonadati</taxon>
        <taxon>Verrucomicrobiota</taxon>
        <taxon>Verrucomicrobiia</taxon>
        <taxon>Verrucomicrobiales</taxon>
        <taxon>Verrucomicrobiaceae</taxon>
        <taxon>Oceaniferula</taxon>
    </lineage>
</organism>
<dbReference type="EMBL" id="AP026866">
    <property type="protein sequence ID" value="BDS05896.1"/>
    <property type="molecule type" value="Genomic_DNA"/>
</dbReference>
<evidence type="ECO:0000256" key="1">
    <source>
        <dbReference type="ARBA" id="ARBA00022679"/>
    </source>
</evidence>
<evidence type="ECO:0000256" key="4">
    <source>
        <dbReference type="SAM" id="Phobius"/>
    </source>
</evidence>
<dbReference type="InterPro" id="IPR036890">
    <property type="entry name" value="HATPase_C_sf"/>
</dbReference>
<keyword evidence="1" id="KW-0808">Transferase</keyword>
<dbReference type="SUPFAM" id="SSF49785">
    <property type="entry name" value="Galactose-binding domain-like"/>
    <property type="match status" value="2"/>
</dbReference>
<dbReference type="GO" id="GO:0016301">
    <property type="term" value="F:kinase activity"/>
    <property type="evidence" value="ECO:0007669"/>
    <property type="project" value="UniProtKB-KW"/>
</dbReference>
<sequence length="666" mass="75472">MSAIQNISVWLSLITVVLMVTDMAESAPVSLQDLSLPELEQRLNDIDTELEDLAQITLRNGTGSVGYRSKAYASAENREWFHIDLGEEVTVDQVVLVPTLFRDPEAGIRAEGFPQAFKVYVGNDNSRKVVASRDLKDELLPRLAPLAVTFAPVKTSWVRIEASHLSPRISDHKYMLQLAEIMVFSGLENVALRKPVRVPESRTHRFPLQQLTDGFTPFRMDATHGARSQTKLMDVTKNSSMPTLTIDLQEPREINEVILHSADITHSIPMETFSNWGVPRHIRVTGSMNAEFDSEALLFEDIQRSILDSGPIIMRRFEKTMCRYVRITIVDHRPVILLKGRQQGIAFSEIEVMANGHNVALRMPVKASQNLTASDEILDQLTDGLNYYGAILPVREWMNQLSRRHDLEKERPQVVAELNSRYSNQKKTMQVLAWTVAALAAGTVIAILVGRQRREQAIAHTRKRIAANLHDELGANLHAIALFGDLAKQEADKAGDDQQWSKLKRYVEEVRILTDHAGKTARYTTNMLEAKELYENLTAEMQRVAEHLLTDLEHEEEFENEEMLQLLSPRRRAGLFLFYHESLINIIRHSGATRVKTHLKADKKEIHLAIRDNGCGFNSAPGKMAPESLKRRARLLKANLSVNGSSENGTLVTLRIKPRKWNFWNQ</sequence>
<dbReference type="InterPro" id="IPR050482">
    <property type="entry name" value="Sensor_HK_TwoCompSys"/>
</dbReference>
<proteinExistence type="predicted"/>
<accession>A0AAT9FIW0</accession>
<gene>
    <name evidence="5" type="ORF">NT6N_09360</name>
</gene>
<keyword evidence="2" id="KW-0418">Kinase</keyword>
<dbReference type="GO" id="GO:0000160">
    <property type="term" value="P:phosphorelay signal transduction system"/>
    <property type="evidence" value="ECO:0007669"/>
    <property type="project" value="UniProtKB-KW"/>
</dbReference>
<evidence type="ECO:0000256" key="3">
    <source>
        <dbReference type="ARBA" id="ARBA00023012"/>
    </source>
</evidence>
<dbReference type="PANTHER" id="PTHR24421">
    <property type="entry name" value="NITRATE/NITRITE SENSOR PROTEIN NARX-RELATED"/>
    <property type="match status" value="1"/>
</dbReference>
<dbReference type="Gene3D" id="3.30.565.10">
    <property type="entry name" value="Histidine kinase-like ATPase, C-terminal domain"/>
    <property type="match status" value="1"/>
</dbReference>
<name>A0AAT9FIW0_9BACT</name>
<evidence type="ECO:0000256" key="2">
    <source>
        <dbReference type="ARBA" id="ARBA00022777"/>
    </source>
</evidence>
<dbReference type="InterPro" id="IPR008979">
    <property type="entry name" value="Galactose-bd-like_sf"/>
</dbReference>
<keyword evidence="4" id="KW-0812">Transmembrane</keyword>
<dbReference type="Gene3D" id="2.60.120.260">
    <property type="entry name" value="Galactose-binding domain-like"/>
    <property type="match status" value="2"/>
</dbReference>
<dbReference type="SUPFAM" id="SSF55874">
    <property type="entry name" value="ATPase domain of HSP90 chaperone/DNA topoisomerase II/histidine kinase"/>
    <property type="match status" value="1"/>
</dbReference>
<protein>
    <recommendedName>
        <fullName evidence="6">ATP-binding protein</fullName>
    </recommendedName>
</protein>
<dbReference type="CDD" id="cd16917">
    <property type="entry name" value="HATPase_UhpB-NarQ-NarX-like"/>
    <property type="match status" value="1"/>
</dbReference>
<evidence type="ECO:0008006" key="6">
    <source>
        <dbReference type="Google" id="ProtNLM"/>
    </source>
</evidence>
<dbReference type="AlphaFoldDB" id="A0AAT9FIW0"/>
<reference evidence="5" key="1">
    <citation type="submission" date="2024-07" db="EMBL/GenBank/DDBJ databases">
        <title>Complete genome sequence of Verrucomicrobiaceae bacterium NT6N.</title>
        <authorList>
            <person name="Huang C."/>
            <person name="Takami H."/>
            <person name="Hamasaki K."/>
        </authorList>
    </citation>
    <scope>NUCLEOTIDE SEQUENCE</scope>
    <source>
        <strain evidence="5">NT6N</strain>
    </source>
</reference>
<feature type="transmembrane region" description="Helical" evidence="4">
    <location>
        <begin position="431"/>
        <end position="450"/>
    </location>
</feature>
<dbReference type="KEGG" id="osu:NT6N_09360"/>
<keyword evidence="4" id="KW-0472">Membrane</keyword>
<evidence type="ECO:0000313" key="5">
    <source>
        <dbReference type="EMBL" id="BDS05896.1"/>
    </source>
</evidence>
<keyword evidence="3" id="KW-0902">Two-component regulatory system</keyword>